<proteinExistence type="predicted"/>
<dbReference type="InterPro" id="IPR001401">
    <property type="entry name" value="Dynamin_GTPase"/>
</dbReference>
<dbReference type="PANTHER" id="PTHR11566">
    <property type="entry name" value="DYNAMIN"/>
    <property type="match status" value="1"/>
</dbReference>
<sequence>MVAFESNTLSRLCSQGQLELLDSVDQLRLQGINNYVSLPQIIVCGDQSSGKSSVLEAISGVSFPVSGNLCTRFPTELVLRRTPAISASVSIVPHDSRSESEQLSLRGFRERLDGFAGLPRLVESAKLAMGITTHGKAFAKDILRIEITGPDRPHLTIVDLPGLIHSATRYQSGSDVELIRDVVQGYMKQPRCIILAVVSAKNDFANQVVLKLARAMDKSGTRTLGVITKPDDLTPGSEREALYLSLARNQEVDFRLGWHVLKNMDSEKGSWTLAERDTEEAAFLSKGAWTALPLAHLGIDKLRDRLSKVLLAQIASELPGLMSEIEQKFKSCQIQLDKLGEPRASLDEQRVYLFHLSQSFQTLVKASTGGSYIGKFFEDALSEAGYRQRIRAVVQNLNQSFASDLVNFGHYRHITDGRTPDQPLRPESITREDFISHVENLMSRTRGRELPGTFNSMVVADLFVEQSQPWASIAREHIDKVWTAARDFVNLVVDYIADKSTAGSLKQEIFQPAMKELRSRMHAKTTELLLPHQAGHPVTYNPDFTETLQKVRLGRSSKNPEEALRDFFGVRDLKSTYLSGHYDLSQLVASLAVISESAMTRPAAMEAMDCLDVYYKVALKRFMDDVAVEVIEAKLVSAIDDIFSPVKVYQMSPELVSRIAGESEDSRTEQPECEPELEKVDEVTYEIPAPESVEAEEAAPVMGGKYKKRKKKKAAKEPDSPLPEASLWC</sequence>
<dbReference type="AlphaFoldDB" id="A0AAD4EP55"/>
<dbReference type="PANTHER" id="PTHR11566:SF21">
    <property type="entry name" value="DYNAMIN RELATED PROTEIN 1, ISOFORM A"/>
    <property type="match status" value="1"/>
</dbReference>
<dbReference type="InterPro" id="IPR027417">
    <property type="entry name" value="P-loop_NTPase"/>
</dbReference>
<dbReference type="GO" id="GO:0003924">
    <property type="term" value="F:GTPase activity"/>
    <property type="evidence" value="ECO:0007669"/>
    <property type="project" value="InterPro"/>
</dbReference>
<dbReference type="FunFam" id="3.40.50.300:FF:001425">
    <property type="entry name" value="Dynamin GTPase, putative"/>
    <property type="match status" value="1"/>
</dbReference>
<evidence type="ECO:0000313" key="6">
    <source>
        <dbReference type="EMBL" id="KAG7284891.1"/>
    </source>
</evidence>
<comment type="caution">
    <text evidence="6">The sequence shown here is derived from an EMBL/GenBank/DDBJ whole genome shotgun (WGS) entry which is preliminary data.</text>
</comment>
<dbReference type="InterPro" id="IPR045063">
    <property type="entry name" value="Dynamin_N"/>
</dbReference>
<feature type="compositionally biased region" description="Basic residues" evidence="3">
    <location>
        <begin position="705"/>
        <end position="714"/>
    </location>
</feature>
<dbReference type="Pfam" id="PF00350">
    <property type="entry name" value="Dynamin_N"/>
    <property type="match status" value="1"/>
</dbReference>
<evidence type="ECO:0000256" key="2">
    <source>
        <dbReference type="ARBA" id="ARBA00023134"/>
    </source>
</evidence>
<dbReference type="InterPro" id="IPR022812">
    <property type="entry name" value="Dynamin"/>
</dbReference>
<dbReference type="EMBL" id="JAHCVI010000005">
    <property type="protein sequence ID" value="KAG7284891.1"/>
    <property type="molecule type" value="Genomic_DNA"/>
</dbReference>
<dbReference type="GO" id="GO:0005525">
    <property type="term" value="F:GTP binding"/>
    <property type="evidence" value="ECO:0007669"/>
    <property type="project" value="InterPro"/>
</dbReference>
<keyword evidence="2" id="KW-0342">GTP-binding</keyword>
<dbReference type="Proteomes" id="UP001197093">
    <property type="component" value="Unassembled WGS sequence"/>
</dbReference>
<dbReference type="InterPro" id="IPR000375">
    <property type="entry name" value="Dynamin_stalk"/>
</dbReference>
<keyword evidence="1" id="KW-0547">Nucleotide-binding</keyword>
<dbReference type="GO" id="GO:0016559">
    <property type="term" value="P:peroxisome fission"/>
    <property type="evidence" value="ECO:0007669"/>
    <property type="project" value="TreeGrafter"/>
</dbReference>
<dbReference type="PROSITE" id="PS51388">
    <property type="entry name" value="GED"/>
    <property type="match status" value="1"/>
</dbReference>
<dbReference type="GO" id="GO:0005874">
    <property type="term" value="C:microtubule"/>
    <property type="evidence" value="ECO:0007669"/>
    <property type="project" value="TreeGrafter"/>
</dbReference>
<evidence type="ECO:0008006" key="8">
    <source>
        <dbReference type="Google" id="ProtNLM"/>
    </source>
</evidence>
<accession>A0AAD4EP55</accession>
<feature type="domain" description="Dynamin-type G" evidence="5">
    <location>
        <begin position="35"/>
        <end position="319"/>
    </location>
</feature>
<dbReference type="InterPro" id="IPR030381">
    <property type="entry name" value="G_DYNAMIN_dom"/>
</dbReference>
<name>A0AAD4EP55_9PEZI</name>
<gene>
    <name evidence="6" type="ORF">NEMBOFW57_009506</name>
</gene>
<dbReference type="GO" id="GO:0006897">
    <property type="term" value="P:endocytosis"/>
    <property type="evidence" value="ECO:0007669"/>
    <property type="project" value="TreeGrafter"/>
</dbReference>
<dbReference type="GO" id="GO:0005739">
    <property type="term" value="C:mitochondrion"/>
    <property type="evidence" value="ECO:0007669"/>
    <property type="project" value="TreeGrafter"/>
</dbReference>
<evidence type="ECO:0000256" key="1">
    <source>
        <dbReference type="ARBA" id="ARBA00022741"/>
    </source>
</evidence>
<dbReference type="CDD" id="cd08771">
    <property type="entry name" value="DLP_1"/>
    <property type="match status" value="1"/>
</dbReference>
<dbReference type="SMART" id="SM00053">
    <property type="entry name" value="DYNc"/>
    <property type="match status" value="1"/>
</dbReference>
<feature type="region of interest" description="Disordered" evidence="3">
    <location>
        <begin position="660"/>
        <end position="729"/>
    </location>
</feature>
<dbReference type="PROSITE" id="PS51718">
    <property type="entry name" value="G_DYNAMIN_2"/>
    <property type="match status" value="1"/>
</dbReference>
<evidence type="ECO:0000256" key="3">
    <source>
        <dbReference type="SAM" id="MobiDB-lite"/>
    </source>
</evidence>
<dbReference type="PRINTS" id="PR00195">
    <property type="entry name" value="DYNAMIN"/>
</dbReference>
<evidence type="ECO:0000259" key="5">
    <source>
        <dbReference type="PROSITE" id="PS51718"/>
    </source>
</evidence>
<reference evidence="6" key="1">
    <citation type="submission" date="2023-02" db="EMBL/GenBank/DDBJ databases">
        <authorList>
            <person name="Palmer J.M."/>
        </authorList>
    </citation>
    <scope>NUCLEOTIDE SEQUENCE</scope>
    <source>
        <strain evidence="6">FW57</strain>
    </source>
</reference>
<evidence type="ECO:0000259" key="4">
    <source>
        <dbReference type="PROSITE" id="PS51388"/>
    </source>
</evidence>
<dbReference type="GO" id="GO:0048312">
    <property type="term" value="P:intracellular distribution of mitochondria"/>
    <property type="evidence" value="ECO:0007669"/>
    <property type="project" value="TreeGrafter"/>
</dbReference>
<feature type="compositionally biased region" description="Basic and acidic residues" evidence="3">
    <location>
        <begin position="664"/>
        <end position="682"/>
    </location>
</feature>
<dbReference type="SUPFAM" id="SSF52540">
    <property type="entry name" value="P-loop containing nucleoside triphosphate hydrolases"/>
    <property type="match status" value="1"/>
</dbReference>
<organism evidence="6 7">
    <name type="scientific">Staphylotrichum longicolle</name>
    <dbReference type="NCBI Taxonomy" id="669026"/>
    <lineage>
        <taxon>Eukaryota</taxon>
        <taxon>Fungi</taxon>
        <taxon>Dikarya</taxon>
        <taxon>Ascomycota</taxon>
        <taxon>Pezizomycotina</taxon>
        <taxon>Sordariomycetes</taxon>
        <taxon>Sordariomycetidae</taxon>
        <taxon>Sordariales</taxon>
        <taxon>Chaetomiaceae</taxon>
        <taxon>Staphylotrichum</taxon>
    </lineage>
</organism>
<dbReference type="GO" id="GO:0000266">
    <property type="term" value="P:mitochondrial fission"/>
    <property type="evidence" value="ECO:0007669"/>
    <property type="project" value="TreeGrafter"/>
</dbReference>
<dbReference type="Gene3D" id="3.40.50.300">
    <property type="entry name" value="P-loop containing nucleotide triphosphate hydrolases"/>
    <property type="match status" value="1"/>
</dbReference>
<keyword evidence="7" id="KW-1185">Reference proteome</keyword>
<dbReference type="Pfam" id="PF01031">
    <property type="entry name" value="Dynamin_M"/>
    <property type="match status" value="1"/>
</dbReference>
<dbReference type="Gene3D" id="1.20.120.1240">
    <property type="entry name" value="Dynamin, middle domain"/>
    <property type="match status" value="1"/>
</dbReference>
<dbReference type="InterPro" id="IPR020850">
    <property type="entry name" value="GED_dom"/>
</dbReference>
<dbReference type="GO" id="GO:0016020">
    <property type="term" value="C:membrane"/>
    <property type="evidence" value="ECO:0007669"/>
    <property type="project" value="TreeGrafter"/>
</dbReference>
<feature type="domain" description="GED" evidence="4">
    <location>
        <begin position="604"/>
        <end position="695"/>
    </location>
</feature>
<protein>
    <recommendedName>
        <fullName evidence="8">Dynamin family protein</fullName>
    </recommendedName>
</protein>
<dbReference type="GO" id="GO:0008017">
    <property type="term" value="F:microtubule binding"/>
    <property type="evidence" value="ECO:0007669"/>
    <property type="project" value="TreeGrafter"/>
</dbReference>
<evidence type="ECO:0000313" key="7">
    <source>
        <dbReference type="Proteomes" id="UP001197093"/>
    </source>
</evidence>